<evidence type="ECO:0000313" key="7">
    <source>
        <dbReference type="EMBL" id="CDW78971.1"/>
    </source>
</evidence>
<evidence type="ECO:0000259" key="6">
    <source>
        <dbReference type="PROSITE" id="PS50157"/>
    </source>
</evidence>
<feature type="domain" description="C2H2-type" evidence="6">
    <location>
        <begin position="10"/>
        <end position="37"/>
    </location>
</feature>
<keyword evidence="8" id="KW-1185">Reference proteome</keyword>
<dbReference type="GO" id="GO:0000981">
    <property type="term" value="F:DNA-binding transcription factor activity, RNA polymerase II-specific"/>
    <property type="evidence" value="ECO:0007669"/>
    <property type="project" value="TreeGrafter"/>
</dbReference>
<keyword evidence="3" id="KW-0862">Zinc</keyword>
<organism evidence="7 8">
    <name type="scientific">Stylonychia lemnae</name>
    <name type="common">Ciliate</name>
    <dbReference type="NCBI Taxonomy" id="5949"/>
    <lineage>
        <taxon>Eukaryota</taxon>
        <taxon>Sar</taxon>
        <taxon>Alveolata</taxon>
        <taxon>Ciliophora</taxon>
        <taxon>Intramacronucleata</taxon>
        <taxon>Spirotrichea</taxon>
        <taxon>Stichotrichia</taxon>
        <taxon>Sporadotrichida</taxon>
        <taxon>Oxytrichidae</taxon>
        <taxon>Stylonychinae</taxon>
        <taxon>Stylonychia</taxon>
    </lineage>
</organism>
<dbReference type="PANTHER" id="PTHR23235">
    <property type="entry name" value="KRUEPPEL-LIKE TRANSCRIPTION FACTOR"/>
    <property type="match status" value="1"/>
</dbReference>
<evidence type="ECO:0000313" key="8">
    <source>
        <dbReference type="Proteomes" id="UP000039865"/>
    </source>
</evidence>
<evidence type="ECO:0000256" key="5">
    <source>
        <dbReference type="SAM" id="MobiDB-lite"/>
    </source>
</evidence>
<dbReference type="InParanoid" id="A0A078AAU5"/>
<dbReference type="EMBL" id="CCKQ01007580">
    <property type="protein sequence ID" value="CDW78971.1"/>
    <property type="molecule type" value="Genomic_DNA"/>
</dbReference>
<dbReference type="Gene3D" id="3.30.160.60">
    <property type="entry name" value="Classic Zinc Finger"/>
    <property type="match status" value="2"/>
</dbReference>
<sequence length="166" mass="20146">MRIHQGWRPFKCDICDMRFNSRGNKADHLRRHINQRNYECKLCGQKYYRRYQLAKHMEKKHSHHNTNIPLKESQHEREESDSELNGCVKFDFTVYSTKDEAKIQMFEKGRQYGLQSLTSIDQYIPILSENEHNQMPYKDCQRQILQWDNQNSGILRLPRQDHNIQY</sequence>
<dbReference type="Pfam" id="PF00096">
    <property type="entry name" value="zf-C2H2"/>
    <property type="match status" value="1"/>
</dbReference>
<dbReference type="PROSITE" id="PS00028">
    <property type="entry name" value="ZINC_FINGER_C2H2_1"/>
    <property type="match status" value="2"/>
</dbReference>
<keyword evidence="2 4" id="KW-0863">Zinc-finger</keyword>
<dbReference type="SMART" id="SM00355">
    <property type="entry name" value="ZnF_C2H2"/>
    <property type="match status" value="2"/>
</dbReference>
<protein>
    <submittedName>
        <fullName evidence="7">Zinc finger protein 37</fullName>
    </submittedName>
</protein>
<dbReference type="GO" id="GO:0008270">
    <property type="term" value="F:zinc ion binding"/>
    <property type="evidence" value="ECO:0007669"/>
    <property type="project" value="UniProtKB-KW"/>
</dbReference>
<reference evidence="7 8" key="1">
    <citation type="submission" date="2014-06" db="EMBL/GenBank/DDBJ databases">
        <authorList>
            <person name="Swart Estienne"/>
        </authorList>
    </citation>
    <scope>NUCLEOTIDE SEQUENCE [LARGE SCALE GENOMIC DNA]</scope>
    <source>
        <strain evidence="7 8">130c</strain>
    </source>
</reference>
<dbReference type="SUPFAM" id="SSF57667">
    <property type="entry name" value="beta-beta-alpha zinc fingers"/>
    <property type="match status" value="1"/>
</dbReference>
<accession>A0A078AAU5</accession>
<dbReference type="GO" id="GO:0000978">
    <property type="term" value="F:RNA polymerase II cis-regulatory region sequence-specific DNA binding"/>
    <property type="evidence" value="ECO:0007669"/>
    <property type="project" value="TreeGrafter"/>
</dbReference>
<dbReference type="AlphaFoldDB" id="A0A078AAU5"/>
<evidence type="ECO:0000256" key="2">
    <source>
        <dbReference type="ARBA" id="ARBA00022771"/>
    </source>
</evidence>
<evidence type="ECO:0000256" key="3">
    <source>
        <dbReference type="ARBA" id="ARBA00022833"/>
    </source>
</evidence>
<gene>
    <name evidence="7" type="primary">Contig3041.g3247</name>
    <name evidence="7" type="ORF">STYLEM_7956</name>
</gene>
<evidence type="ECO:0000256" key="4">
    <source>
        <dbReference type="PROSITE-ProRule" id="PRU00042"/>
    </source>
</evidence>
<dbReference type="Proteomes" id="UP000039865">
    <property type="component" value="Unassembled WGS sequence"/>
</dbReference>
<dbReference type="InterPro" id="IPR036236">
    <property type="entry name" value="Znf_C2H2_sf"/>
</dbReference>
<evidence type="ECO:0000256" key="1">
    <source>
        <dbReference type="ARBA" id="ARBA00022723"/>
    </source>
</evidence>
<feature type="domain" description="C2H2-type" evidence="6">
    <location>
        <begin position="38"/>
        <end position="66"/>
    </location>
</feature>
<dbReference type="PROSITE" id="PS50157">
    <property type="entry name" value="ZINC_FINGER_C2H2_2"/>
    <property type="match status" value="2"/>
</dbReference>
<dbReference type="InterPro" id="IPR013087">
    <property type="entry name" value="Znf_C2H2_type"/>
</dbReference>
<feature type="region of interest" description="Disordered" evidence="5">
    <location>
        <begin position="58"/>
        <end position="78"/>
    </location>
</feature>
<dbReference type="Pfam" id="PF12874">
    <property type="entry name" value="zf-met"/>
    <property type="match status" value="1"/>
</dbReference>
<dbReference type="OrthoDB" id="6155966at2759"/>
<dbReference type="PANTHER" id="PTHR23235:SF120">
    <property type="entry name" value="KRUPPEL-LIKE FACTOR 15"/>
    <property type="match status" value="1"/>
</dbReference>
<proteinExistence type="predicted"/>
<keyword evidence="1" id="KW-0479">Metal-binding</keyword>
<name>A0A078AAU5_STYLE</name>